<name>A0A5M9HYF5_9FIRM</name>
<keyword evidence="1 5" id="KW-0489">Methyltransferase</keyword>
<reference evidence="8" key="1">
    <citation type="submission" date="2019-07" db="EMBL/GenBank/DDBJ databases">
        <authorList>
            <person name="Wongkuna S."/>
            <person name="Scaria J."/>
        </authorList>
    </citation>
    <scope>NUCLEOTIDE SEQUENCE [LARGE SCALE GENOMIC DNA]</scope>
    <source>
        <strain evidence="8">SW178</strain>
    </source>
</reference>
<dbReference type="AlphaFoldDB" id="A0A5M9HYF5"/>
<evidence type="ECO:0000256" key="3">
    <source>
        <dbReference type="ARBA" id="ARBA00022691"/>
    </source>
</evidence>
<evidence type="ECO:0000313" key="8">
    <source>
        <dbReference type="EMBL" id="KAA8500536.1"/>
    </source>
</evidence>
<dbReference type="InterPro" id="IPR018117">
    <property type="entry name" value="C5_DNA_meth_AS"/>
</dbReference>
<evidence type="ECO:0000256" key="4">
    <source>
        <dbReference type="ARBA" id="ARBA00022747"/>
    </source>
</evidence>
<dbReference type="Proteomes" id="UP000322025">
    <property type="component" value="Unassembled WGS sequence"/>
</dbReference>
<dbReference type="PRINTS" id="PR00105">
    <property type="entry name" value="C5METTRFRASE"/>
</dbReference>
<dbReference type="GO" id="GO:0003886">
    <property type="term" value="F:DNA (cytosine-5-)-methyltransferase activity"/>
    <property type="evidence" value="ECO:0007669"/>
    <property type="project" value="UniProtKB-EC"/>
</dbReference>
<evidence type="ECO:0000256" key="6">
    <source>
        <dbReference type="RuleBase" id="RU000416"/>
    </source>
</evidence>
<keyword evidence="2 5" id="KW-0808">Transferase</keyword>
<comment type="caution">
    <text evidence="8">The sequence shown here is derived from an EMBL/GenBank/DDBJ whole genome shotgun (WGS) entry which is preliminary data.</text>
</comment>
<organism evidence="8 9">
    <name type="scientific">Mediterraneibacter catenae</name>
    <dbReference type="NCBI Taxonomy" id="2594882"/>
    <lineage>
        <taxon>Bacteria</taxon>
        <taxon>Bacillati</taxon>
        <taxon>Bacillota</taxon>
        <taxon>Clostridia</taxon>
        <taxon>Lachnospirales</taxon>
        <taxon>Lachnospiraceae</taxon>
        <taxon>Mediterraneibacter</taxon>
    </lineage>
</organism>
<dbReference type="Gene3D" id="3.40.50.150">
    <property type="entry name" value="Vaccinia Virus protein VP39"/>
    <property type="match status" value="1"/>
</dbReference>
<comment type="similarity">
    <text evidence="5 6">Belongs to the class I-like SAM-binding methyltransferase superfamily. C5-methyltransferase family.</text>
</comment>
<keyword evidence="4" id="KW-0680">Restriction system</keyword>
<dbReference type="OrthoDB" id="9813719at2"/>
<dbReference type="RefSeq" id="WP_150311411.1">
    <property type="nucleotide sequence ID" value="NZ_VMSO01000022.1"/>
</dbReference>
<dbReference type="Gene3D" id="3.90.120.30">
    <property type="match status" value="1"/>
</dbReference>
<dbReference type="GO" id="GO:0009307">
    <property type="term" value="P:DNA restriction-modification system"/>
    <property type="evidence" value="ECO:0007669"/>
    <property type="project" value="UniProtKB-KW"/>
</dbReference>
<keyword evidence="3 5" id="KW-0949">S-adenosyl-L-methionine</keyword>
<dbReference type="PROSITE" id="PS51679">
    <property type="entry name" value="SAM_MT_C5"/>
    <property type="match status" value="1"/>
</dbReference>
<dbReference type="PROSITE" id="PS00094">
    <property type="entry name" value="C5_MTASE_1"/>
    <property type="match status" value="1"/>
</dbReference>
<dbReference type="NCBIfam" id="TIGR00675">
    <property type="entry name" value="dcm"/>
    <property type="match status" value="1"/>
</dbReference>
<dbReference type="InterPro" id="IPR031303">
    <property type="entry name" value="C5_meth_CS"/>
</dbReference>
<sequence>MKQVHLRIDDELYNELNTYSTMTDQTMQDCVREAVAYYVTDMRRKQQSVKDRRFTFIDLFAGIGGMRIAFERAGGHCVYSNEWNKYSQQTYFANFGEQPEGDITQVPALSIPDHDILVAGFPCQPFSIAGVSKKKSLGRATGFEDKTQGTLFFDVCRILKEKRPKAFMLENVKNLCSHDKGRTFKVILESLDELNYSVFYAVLDGQNYVPQHRERIVIVGFDRERYGSEVDFEFSLTPKDPKPVMRDILEKKVDDKYTLSDKLWTYLQNYAAKHKAAGNGFGYGIAPLNGVSRTISARYYKDGSEILIAQRGKNPRRLTPRECARLQGFPDDFKIPVSDTQAYKQFGNSVVVPLMENVAKLIVSRLNELDTEINYGEDEGWRRVI</sequence>
<feature type="active site" evidence="5">
    <location>
        <position position="123"/>
    </location>
</feature>
<evidence type="ECO:0000256" key="5">
    <source>
        <dbReference type="PROSITE-ProRule" id="PRU01016"/>
    </source>
</evidence>
<accession>A0A5M9HYF5</accession>
<dbReference type="PANTHER" id="PTHR46098">
    <property type="entry name" value="TRNA (CYTOSINE(38)-C(5))-METHYLTRANSFERASE"/>
    <property type="match status" value="1"/>
</dbReference>
<dbReference type="EC" id="2.1.1.37" evidence="7"/>
<dbReference type="GO" id="GO:0032259">
    <property type="term" value="P:methylation"/>
    <property type="evidence" value="ECO:0007669"/>
    <property type="project" value="UniProtKB-KW"/>
</dbReference>
<comment type="catalytic activity">
    <reaction evidence="7">
        <text>a 2'-deoxycytidine in DNA + S-adenosyl-L-methionine = a 5-methyl-2'-deoxycytidine in DNA + S-adenosyl-L-homocysteine + H(+)</text>
        <dbReference type="Rhea" id="RHEA:13681"/>
        <dbReference type="Rhea" id="RHEA-COMP:11369"/>
        <dbReference type="Rhea" id="RHEA-COMP:11370"/>
        <dbReference type="ChEBI" id="CHEBI:15378"/>
        <dbReference type="ChEBI" id="CHEBI:57856"/>
        <dbReference type="ChEBI" id="CHEBI:59789"/>
        <dbReference type="ChEBI" id="CHEBI:85452"/>
        <dbReference type="ChEBI" id="CHEBI:85454"/>
        <dbReference type="EC" id="2.1.1.37"/>
    </reaction>
</comment>
<dbReference type="EMBL" id="VMSO01000022">
    <property type="protein sequence ID" value="KAA8500536.1"/>
    <property type="molecule type" value="Genomic_DNA"/>
</dbReference>
<gene>
    <name evidence="8" type="primary">dcm</name>
    <name evidence="8" type="ORF">FNY66_12875</name>
</gene>
<evidence type="ECO:0000256" key="1">
    <source>
        <dbReference type="ARBA" id="ARBA00022603"/>
    </source>
</evidence>
<protein>
    <recommendedName>
        <fullName evidence="7">Cytosine-specific methyltransferase</fullName>
        <ecNumber evidence="7">2.1.1.37</ecNumber>
    </recommendedName>
</protein>
<dbReference type="Pfam" id="PF00145">
    <property type="entry name" value="DNA_methylase"/>
    <property type="match status" value="1"/>
</dbReference>
<dbReference type="InterPro" id="IPR029063">
    <property type="entry name" value="SAM-dependent_MTases_sf"/>
</dbReference>
<dbReference type="InterPro" id="IPR001525">
    <property type="entry name" value="C5_MeTfrase"/>
</dbReference>
<evidence type="ECO:0000256" key="2">
    <source>
        <dbReference type="ARBA" id="ARBA00022679"/>
    </source>
</evidence>
<evidence type="ECO:0000256" key="7">
    <source>
        <dbReference type="RuleBase" id="RU000417"/>
    </source>
</evidence>
<dbReference type="InterPro" id="IPR050750">
    <property type="entry name" value="C5-MTase"/>
</dbReference>
<dbReference type="PROSITE" id="PS00095">
    <property type="entry name" value="C5_MTASE_2"/>
    <property type="match status" value="1"/>
</dbReference>
<dbReference type="PANTHER" id="PTHR46098:SF1">
    <property type="entry name" value="TRNA (CYTOSINE(38)-C(5))-METHYLTRANSFERASE"/>
    <property type="match status" value="1"/>
</dbReference>
<proteinExistence type="inferred from homology"/>
<dbReference type="SUPFAM" id="SSF53335">
    <property type="entry name" value="S-adenosyl-L-methionine-dependent methyltransferases"/>
    <property type="match status" value="1"/>
</dbReference>
<evidence type="ECO:0000313" key="9">
    <source>
        <dbReference type="Proteomes" id="UP000322025"/>
    </source>
</evidence>
<dbReference type="CDD" id="cd00315">
    <property type="entry name" value="Cyt_C5_DNA_methylase"/>
    <property type="match status" value="1"/>
</dbReference>
<keyword evidence="9" id="KW-1185">Reference proteome</keyword>